<dbReference type="GO" id="GO:0005886">
    <property type="term" value="C:plasma membrane"/>
    <property type="evidence" value="ECO:0007669"/>
    <property type="project" value="TreeGrafter"/>
</dbReference>
<comment type="subunit">
    <text evidence="4">Interacts with the cannabinoid receptor CNR1 (via C-terminus). Does not interact with cannabinoid receptor CNR2.</text>
</comment>
<evidence type="ECO:0000256" key="1">
    <source>
        <dbReference type="ARBA" id="ARBA00003884"/>
    </source>
</evidence>
<dbReference type="Proteomes" id="UP000828390">
    <property type="component" value="Unassembled WGS sequence"/>
</dbReference>
<dbReference type="EMBL" id="JAIWYP010000016">
    <property type="protein sequence ID" value="KAH3697341.1"/>
    <property type="molecule type" value="Genomic_DNA"/>
</dbReference>
<comment type="similarity">
    <text evidence="2">Belongs to the CNRIP family.</text>
</comment>
<organism evidence="5 6">
    <name type="scientific">Dreissena polymorpha</name>
    <name type="common">Zebra mussel</name>
    <name type="synonym">Mytilus polymorpha</name>
    <dbReference type="NCBI Taxonomy" id="45954"/>
    <lineage>
        <taxon>Eukaryota</taxon>
        <taxon>Metazoa</taxon>
        <taxon>Spiralia</taxon>
        <taxon>Lophotrochozoa</taxon>
        <taxon>Mollusca</taxon>
        <taxon>Bivalvia</taxon>
        <taxon>Autobranchia</taxon>
        <taxon>Heteroconchia</taxon>
        <taxon>Euheterodonta</taxon>
        <taxon>Imparidentia</taxon>
        <taxon>Neoheterodontei</taxon>
        <taxon>Myida</taxon>
        <taxon>Dreissenoidea</taxon>
        <taxon>Dreissenidae</taxon>
        <taxon>Dreissena</taxon>
    </lineage>
</organism>
<evidence type="ECO:0000313" key="6">
    <source>
        <dbReference type="Proteomes" id="UP000828390"/>
    </source>
</evidence>
<name>A0A9D4BCC6_DREPO</name>
<comment type="function">
    <text evidence="1">Suppresses cannabinoid receptor CNR1-mediated tonic inhibition of voltage-gated calcium channels.</text>
</comment>
<evidence type="ECO:0000313" key="5">
    <source>
        <dbReference type="EMBL" id="KAH3697341.1"/>
    </source>
</evidence>
<evidence type="ECO:0000256" key="4">
    <source>
        <dbReference type="ARBA" id="ARBA00026030"/>
    </source>
</evidence>
<dbReference type="InterPro" id="IPR029204">
    <property type="entry name" value="CNRIP1"/>
</dbReference>
<dbReference type="Pfam" id="PF15043">
    <property type="entry name" value="CNRIP1"/>
    <property type="match status" value="1"/>
</dbReference>
<dbReference type="PANTHER" id="PTHR31952">
    <property type="entry name" value="CB1 CANNABINOID RECEPTOR-INTERACTING PROTEIN 1"/>
    <property type="match status" value="1"/>
</dbReference>
<sequence length="163" mass="18733">MIPNLNMSIRIFKVDGATPIHMKPDGKRFQQAFTLKLNKDTDHVMAFNLRPATCIRKLMVNGELHKLELVKGKANDEEMDGRTYRTLFTTKGFELTKSGKRREILILIELENGVYMKVTLQCKVYAPGDKSHAQWGDKLSMIDMNCSLDPAHNYITILKEKYL</sequence>
<dbReference type="GO" id="GO:0031718">
    <property type="term" value="F:type 1 cannabinoid receptor binding"/>
    <property type="evidence" value="ECO:0007669"/>
    <property type="project" value="TreeGrafter"/>
</dbReference>
<protein>
    <recommendedName>
        <fullName evidence="3">CB1 cannabinoid receptor-interacting protein 1</fullName>
    </recommendedName>
</protein>
<reference evidence="5" key="2">
    <citation type="submission" date="2020-11" db="EMBL/GenBank/DDBJ databases">
        <authorList>
            <person name="McCartney M.A."/>
            <person name="Auch B."/>
            <person name="Kono T."/>
            <person name="Mallez S."/>
            <person name="Becker A."/>
            <person name="Gohl D.M."/>
            <person name="Silverstein K.A.T."/>
            <person name="Koren S."/>
            <person name="Bechman K.B."/>
            <person name="Herman A."/>
            <person name="Abrahante J.E."/>
            <person name="Garbe J."/>
        </authorList>
    </citation>
    <scope>NUCLEOTIDE SEQUENCE</scope>
    <source>
        <strain evidence="5">Duluth1</strain>
        <tissue evidence="5">Whole animal</tissue>
    </source>
</reference>
<keyword evidence="6" id="KW-1185">Reference proteome</keyword>
<comment type="caution">
    <text evidence="5">The sequence shown here is derived from an EMBL/GenBank/DDBJ whole genome shotgun (WGS) entry which is preliminary data.</text>
</comment>
<dbReference type="OrthoDB" id="5920443at2759"/>
<evidence type="ECO:0000256" key="2">
    <source>
        <dbReference type="ARBA" id="ARBA00007288"/>
    </source>
</evidence>
<proteinExistence type="inferred from homology"/>
<dbReference type="AlphaFoldDB" id="A0A9D4BCC6"/>
<evidence type="ECO:0000256" key="3">
    <source>
        <dbReference type="ARBA" id="ARBA00015651"/>
    </source>
</evidence>
<dbReference type="PANTHER" id="PTHR31952:SF1">
    <property type="entry name" value="CB1 CANNABINOID RECEPTOR-INTERACTING PROTEIN 1"/>
    <property type="match status" value="1"/>
</dbReference>
<reference evidence="5" key="1">
    <citation type="journal article" date="2019" name="bioRxiv">
        <title>The Genome of the Zebra Mussel, Dreissena polymorpha: A Resource for Invasive Species Research.</title>
        <authorList>
            <person name="McCartney M.A."/>
            <person name="Auch B."/>
            <person name="Kono T."/>
            <person name="Mallez S."/>
            <person name="Zhang Y."/>
            <person name="Obille A."/>
            <person name="Becker A."/>
            <person name="Abrahante J.E."/>
            <person name="Garbe J."/>
            <person name="Badalamenti J.P."/>
            <person name="Herman A."/>
            <person name="Mangelson H."/>
            <person name="Liachko I."/>
            <person name="Sullivan S."/>
            <person name="Sone E.D."/>
            <person name="Koren S."/>
            <person name="Silverstein K.A.T."/>
            <person name="Beckman K.B."/>
            <person name="Gohl D.M."/>
        </authorList>
    </citation>
    <scope>NUCLEOTIDE SEQUENCE</scope>
    <source>
        <strain evidence="5">Duluth1</strain>
        <tissue evidence="5">Whole animal</tissue>
    </source>
</reference>
<accession>A0A9D4BCC6</accession>
<gene>
    <name evidence="5" type="ORF">DPMN_084840</name>
</gene>